<evidence type="ECO:0000313" key="3">
    <source>
        <dbReference type="Proteomes" id="UP000481252"/>
    </source>
</evidence>
<feature type="domain" description="Amidohydrolase 3" evidence="1">
    <location>
        <begin position="40"/>
        <end position="387"/>
    </location>
</feature>
<evidence type="ECO:0000259" key="1">
    <source>
        <dbReference type="Pfam" id="PF07969"/>
    </source>
</evidence>
<comment type="caution">
    <text evidence="2">The sequence shown here is derived from an EMBL/GenBank/DDBJ whole genome shotgun (WGS) entry which is preliminary data.</text>
</comment>
<dbReference type="EMBL" id="JAAKZG010000001">
    <property type="protein sequence ID" value="NGN39905.1"/>
    <property type="molecule type" value="Genomic_DNA"/>
</dbReference>
<reference evidence="2 3" key="1">
    <citation type="submission" date="2020-02" db="EMBL/GenBank/DDBJ databases">
        <title>Genome sequence of the type strain CGMCC 1.15528 of Mesorhizobium zhangyense.</title>
        <authorList>
            <person name="Gao J."/>
            <person name="Sun J."/>
        </authorList>
    </citation>
    <scope>NUCLEOTIDE SEQUENCE [LARGE SCALE GENOMIC DNA]</scope>
    <source>
        <strain evidence="2 3">CGMCC 1.15528</strain>
    </source>
</reference>
<gene>
    <name evidence="2" type="ORF">G6N74_02395</name>
</gene>
<dbReference type="InterPro" id="IPR011059">
    <property type="entry name" value="Metal-dep_hydrolase_composite"/>
</dbReference>
<name>A0A7C9V3U1_9HYPH</name>
<dbReference type="InterPro" id="IPR052349">
    <property type="entry name" value="Metallo-hydrolase_Enzymes"/>
</dbReference>
<protein>
    <submittedName>
        <fullName evidence="2">Amidohydrolase family protein</fullName>
    </submittedName>
</protein>
<evidence type="ECO:0000313" key="2">
    <source>
        <dbReference type="EMBL" id="NGN39905.1"/>
    </source>
</evidence>
<dbReference type="PANTHER" id="PTHR32027">
    <property type="entry name" value="CYTOSINE DEAMINASE"/>
    <property type="match status" value="1"/>
</dbReference>
<proteinExistence type="predicted"/>
<dbReference type="SUPFAM" id="SSF51338">
    <property type="entry name" value="Composite domain of metallo-dependent hydrolases"/>
    <property type="match status" value="1"/>
</dbReference>
<dbReference type="PANTHER" id="PTHR32027:SF9">
    <property type="entry name" value="BLL3847 PROTEIN"/>
    <property type="match status" value="1"/>
</dbReference>
<accession>A0A7C9V3U1</accession>
<dbReference type="NCBIfam" id="NF004636">
    <property type="entry name" value="PRK05985.1"/>
    <property type="match status" value="1"/>
</dbReference>
<sequence>MSEMLILKNVRPWGEAAIDLTIADGRIASESSASSLAEAQTIDGKGAIILPGFFEAHTHLDKTLFGMPWNHNNVGSTLIDKITNERNSKARLGLDPARQSARQVALSVAHGTTHIRSHVDIDTEHGLNGVLGVMATREKYADVIDLEIVAFPQSGMLIRQGTKELMDEALSLGAEVVGGLDPCSMDLDPKGHLDVVFALAEKHGKPIDIHLHELGELGAFSMRLIIDRTRAHAMAGKVTVSHAFCLGHNDYLAIGNLLDELADAGIAIMTTGPAGYPCPPLIRTLDAGITVCSGSDGIRDCWSPYGNADMLERAIFLGMRNDLDRDDEIRRAVEVVTTGGAAVMGRQDYGLAVGDAADLVLIEGETLAEAVVSRRARPLVMKRGKVVAREGAALFETE</sequence>
<dbReference type="SUPFAM" id="SSF51556">
    <property type="entry name" value="Metallo-dependent hydrolases"/>
    <property type="match status" value="1"/>
</dbReference>
<dbReference type="InterPro" id="IPR013108">
    <property type="entry name" value="Amidohydro_3"/>
</dbReference>
<keyword evidence="3" id="KW-1185">Reference proteome</keyword>
<keyword evidence="2" id="KW-0378">Hydrolase</keyword>
<dbReference type="CDD" id="cd01293">
    <property type="entry name" value="Bact_CD"/>
    <property type="match status" value="1"/>
</dbReference>
<dbReference type="RefSeq" id="WP_165113829.1">
    <property type="nucleotide sequence ID" value="NZ_JAAKZG010000001.1"/>
</dbReference>
<dbReference type="InterPro" id="IPR032466">
    <property type="entry name" value="Metal_Hydrolase"/>
</dbReference>
<dbReference type="Gene3D" id="3.20.20.140">
    <property type="entry name" value="Metal-dependent hydrolases"/>
    <property type="match status" value="1"/>
</dbReference>
<dbReference type="Gene3D" id="2.30.40.10">
    <property type="entry name" value="Urease, subunit C, domain 1"/>
    <property type="match status" value="1"/>
</dbReference>
<organism evidence="2 3">
    <name type="scientific">Mesorhizobium zhangyense</name>
    <dbReference type="NCBI Taxonomy" id="1776730"/>
    <lineage>
        <taxon>Bacteria</taxon>
        <taxon>Pseudomonadati</taxon>
        <taxon>Pseudomonadota</taxon>
        <taxon>Alphaproteobacteria</taxon>
        <taxon>Hyphomicrobiales</taxon>
        <taxon>Phyllobacteriaceae</taxon>
        <taxon>Mesorhizobium</taxon>
    </lineage>
</organism>
<dbReference type="Pfam" id="PF07969">
    <property type="entry name" value="Amidohydro_3"/>
    <property type="match status" value="1"/>
</dbReference>
<dbReference type="Proteomes" id="UP000481252">
    <property type="component" value="Unassembled WGS sequence"/>
</dbReference>
<dbReference type="GO" id="GO:0016814">
    <property type="term" value="F:hydrolase activity, acting on carbon-nitrogen (but not peptide) bonds, in cyclic amidines"/>
    <property type="evidence" value="ECO:0007669"/>
    <property type="project" value="TreeGrafter"/>
</dbReference>
<dbReference type="AlphaFoldDB" id="A0A7C9V3U1"/>